<keyword evidence="9" id="KW-0805">Transcription regulation</keyword>
<feature type="binding site" evidence="13">
    <location>
        <position position="104"/>
    </location>
    <ligand>
        <name>Fe cation</name>
        <dbReference type="ChEBI" id="CHEBI:24875"/>
    </ligand>
</feature>
<keyword evidence="11" id="KW-0804">Transcription</keyword>
<dbReference type="InterPro" id="IPR036390">
    <property type="entry name" value="WH_DNA-bd_sf"/>
</dbReference>
<feature type="binding site" evidence="12">
    <location>
        <position position="111"/>
    </location>
    <ligand>
        <name>Zn(2+)</name>
        <dbReference type="ChEBI" id="CHEBI:29105"/>
    </ligand>
</feature>
<reference evidence="15" key="1">
    <citation type="submission" date="2016-10" db="EMBL/GenBank/DDBJ databases">
        <authorList>
            <person name="Varghese N."/>
            <person name="Submissions S."/>
        </authorList>
    </citation>
    <scope>NUCLEOTIDE SEQUENCE [LARGE SCALE GENOMIC DNA]</scope>
    <source>
        <strain evidence="15">ATCC 25963</strain>
    </source>
</reference>
<dbReference type="Proteomes" id="UP000199400">
    <property type="component" value="Unassembled WGS sequence"/>
</dbReference>
<keyword evidence="15" id="KW-1185">Reference proteome</keyword>
<dbReference type="InterPro" id="IPR036388">
    <property type="entry name" value="WH-like_DNA-bd_sf"/>
</dbReference>
<dbReference type="GO" id="GO:0045892">
    <property type="term" value="P:negative regulation of DNA-templated transcription"/>
    <property type="evidence" value="ECO:0007669"/>
    <property type="project" value="TreeGrafter"/>
</dbReference>
<dbReference type="InterPro" id="IPR002481">
    <property type="entry name" value="FUR"/>
</dbReference>
<dbReference type="STRING" id="54.SAMN02745121_04931"/>
<feature type="binding site" evidence="13">
    <location>
        <position position="140"/>
    </location>
    <ligand>
        <name>Fe cation</name>
        <dbReference type="ChEBI" id="CHEBI:24875"/>
    </ligand>
</feature>
<protein>
    <recommendedName>
        <fullName evidence="4">Ferric uptake regulation protein</fullName>
    </recommendedName>
</protein>
<keyword evidence="5" id="KW-0963">Cytoplasm</keyword>
<dbReference type="OrthoDB" id="8659436at2"/>
<evidence type="ECO:0000256" key="13">
    <source>
        <dbReference type="PIRSR" id="PIRSR602481-2"/>
    </source>
</evidence>
<dbReference type="Gene3D" id="1.10.10.10">
    <property type="entry name" value="Winged helix-like DNA-binding domain superfamily/Winged helix DNA-binding domain"/>
    <property type="match status" value="1"/>
</dbReference>
<dbReference type="RefSeq" id="WP_096329177.1">
    <property type="nucleotide sequence ID" value="NZ_FOMX01000016.1"/>
</dbReference>
<name>A0A1I2C2G6_9BACT</name>
<evidence type="ECO:0000313" key="14">
    <source>
        <dbReference type="EMBL" id="SFE62519.1"/>
    </source>
</evidence>
<dbReference type="Pfam" id="PF01475">
    <property type="entry name" value="FUR"/>
    <property type="match status" value="1"/>
</dbReference>
<keyword evidence="13" id="KW-0408">Iron</keyword>
<dbReference type="EMBL" id="FOMX01000016">
    <property type="protein sequence ID" value="SFE62519.1"/>
    <property type="molecule type" value="Genomic_DNA"/>
</dbReference>
<keyword evidence="10" id="KW-0238">DNA-binding</keyword>
<keyword evidence="8 12" id="KW-0862">Zinc</keyword>
<comment type="subcellular location">
    <subcellularLocation>
        <location evidence="1">Cytoplasm</location>
    </subcellularLocation>
</comment>
<sequence>MHDRRQSAVPDIESLMGQFHAYLSKKQLKSTRQRDLIAQKFFAAHGHISIEELLTLSRAENPRIGYATVYRTLKLLAECGLAAQRRFGDGQTMYETAGDTEHHDHLICIECQHVLEFQNDDIEHEQERVARSFGFSLVRHRLELYGLCPRARGIKGGWCPNEEQRKLSD</sequence>
<evidence type="ECO:0000313" key="15">
    <source>
        <dbReference type="Proteomes" id="UP000199400"/>
    </source>
</evidence>
<keyword evidence="7 12" id="KW-0479">Metal-binding</keyword>
<feature type="binding site" evidence="12">
    <location>
        <position position="148"/>
    </location>
    <ligand>
        <name>Zn(2+)</name>
        <dbReference type="ChEBI" id="CHEBI:29105"/>
    </ligand>
</feature>
<feature type="binding site" evidence="12">
    <location>
        <position position="108"/>
    </location>
    <ligand>
        <name>Zn(2+)</name>
        <dbReference type="ChEBI" id="CHEBI:29105"/>
    </ligand>
</feature>
<evidence type="ECO:0000256" key="1">
    <source>
        <dbReference type="ARBA" id="ARBA00004496"/>
    </source>
</evidence>
<dbReference type="InterPro" id="IPR043135">
    <property type="entry name" value="Fur_C"/>
</dbReference>
<evidence type="ECO:0000256" key="10">
    <source>
        <dbReference type="ARBA" id="ARBA00023125"/>
    </source>
</evidence>
<keyword evidence="6" id="KW-0678">Repressor</keyword>
<evidence type="ECO:0000256" key="2">
    <source>
        <dbReference type="ARBA" id="ARBA00007957"/>
    </source>
</evidence>
<comment type="cofactor">
    <cofactor evidence="12">
        <name>Zn(2+)</name>
        <dbReference type="ChEBI" id="CHEBI:29105"/>
    </cofactor>
    <text evidence="12">Binds 1 zinc ion per subunit.</text>
</comment>
<dbReference type="GO" id="GO:0008270">
    <property type="term" value="F:zinc ion binding"/>
    <property type="evidence" value="ECO:0007669"/>
    <property type="project" value="TreeGrafter"/>
</dbReference>
<evidence type="ECO:0000256" key="4">
    <source>
        <dbReference type="ARBA" id="ARBA00020910"/>
    </source>
</evidence>
<feature type="binding site" evidence="13">
    <location>
        <position position="102"/>
    </location>
    <ligand>
        <name>Fe cation</name>
        <dbReference type="ChEBI" id="CHEBI:24875"/>
    </ligand>
</feature>
<dbReference type="Gene3D" id="3.30.1490.190">
    <property type="match status" value="1"/>
</dbReference>
<dbReference type="PANTHER" id="PTHR33202">
    <property type="entry name" value="ZINC UPTAKE REGULATION PROTEIN"/>
    <property type="match status" value="1"/>
</dbReference>
<accession>A0A1I2C2G6</accession>
<organism evidence="14 15">
    <name type="scientific">Nannocystis exedens</name>
    <dbReference type="NCBI Taxonomy" id="54"/>
    <lineage>
        <taxon>Bacteria</taxon>
        <taxon>Pseudomonadati</taxon>
        <taxon>Myxococcota</taxon>
        <taxon>Polyangia</taxon>
        <taxon>Nannocystales</taxon>
        <taxon>Nannocystaceae</taxon>
        <taxon>Nannocystis</taxon>
    </lineage>
</organism>
<dbReference type="SUPFAM" id="SSF46785">
    <property type="entry name" value="Winged helix' DNA-binding domain"/>
    <property type="match status" value="1"/>
</dbReference>
<gene>
    <name evidence="14" type="ORF">SAMN02745121_04931</name>
</gene>
<comment type="cofactor">
    <cofactor evidence="13">
        <name>Mn(2+)</name>
        <dbReference type="ChEBI" id="CHEBI:29035"/>
    </cofactor>
    <cofactor evidence="13">
        <name>Fe(2+)</name>
        <dbReference type="ChEBI" id="CHEBI:29033"/>
    </cofactor>
    <text evidence="13">Binds 1 Mn(2+) or Fe(2+) ion per subunit.</text>
</comment>
<evidence type="ECO:0000256" key="8">
    <source>
        <dbReference type="ARBA" id="ARBA00022833"/>
    </source>
</evidence>
<evidence type="ECO:0000256" key="5">
    <source>
        <dbReference type="ARBA" id="ARBA00022490"/>
    </source>
</evidence>
<dbReference type="CDD" id="cd07153">
    <property type="entry name" value="Fur_like"/>
    <property type="match status" value="1"/>
</dbReference>
<comment type="similarity">
    <text evidence="2">Belongs to the Fur family.</text>
</comment>
<dbReference type="AlphaFoldDB" id="A0A1I2C2G6"/>
<dbReference type="GO" id="GO:1900705">
    <property type="term" value="P:negative regulation of siderophore biosynthetic process"/>
    <property type="evidence" value="ECO:0007669"/>
    <property type="project" value="TreeGrafter"/>
</dbReference>
<comment type="subunit">
    <text evidence="3">Homodimer.</text>
</comment>
<feature type="binding site" evidence="13">
    <location>
        <position position="123"/>
    </location>
    <ligand>
        <name>Fe cation</name>
        <dbReference type="ChEBI" id="CHEBI:24875"/>
    </ligand>
</feature>
<evidence type="ECO:0000256" key="9">
    <source>
        <dbReference type="ARBA" id="ARBA00023015"/>
    </source>
</evidence>
<evidence type="ECO:0000256" key="11">
    <source>
        <dbReference type="ARBA" id="ARBA00023163"/>
    </source>
</evidence>
<evidence type="ECO:0000256" key="12">
    <source>
        <dbReference type="PIRSR" id="PIRSR602481-1"/>
    </source>
</evidence>
<evidence type="ECO:0000256" key="6">
    <source>
        <dbReference type="ARBA" id="ARBA00022491"/>
    </source>
</evidence>
<dbReference type="PANTHER" id="PTHR33202:SF2">
    <property type="entry name" value="FERRIC UPTAKE REGULATION PROTEIN"/>
    <property type="match status" value="1"/>
</dbReference>
<proteinExistence type="inferred from homology"/>
<dbReference type="GO" id="GO:0005829">
    <property type="term" value="C:cytosol"/>
    <property type="evidence" value="ECO:0007669"/>
    <property type="project" value="TreeGrafter"/>
</dbReference>
<dbReference type="GO" id="GO:0003700">
    <property type="term" value="F:DNA-binding transcription factor activity"/>
    <property type="evidence" value="ECO:0007669"/>
    <property type="project" value="InterPro"/>
</dbReference>
<evidence type="ECO:0000256" key="7">
    <source>
        <dbReference type="ARBA" id="ARBA00022723"/>
    </source>
</evidence>
<dbReference type="GO" id="GO:0000976">
    <property type="term" value="F:transcription cis-regulatory region binding"/>
    <property type="evidence" value="ECO:0007669"/>
    <property type="project" value="TreeGrafter"/>
</dbReference>
<evidence type="ECO:0000256" key="3">
    <source>
        <dbReference type="ARBA" id="ARBA00011738"/>
    </source>
</evidence>